<keyword evidence="2" id="KW-1015">Disulfide bond</keyword>
<dbReference type="Proteomes" id="UP001148018">
    <property type="component" value="Unassembled WGS sequence"/>
</dbReference>
<dbReference type="FunFam" id="2.60.40.10:FF:000367">
    <property type="entry name" value="Neural cell adhesion molecule L1-like protein"/>
    <property type="match status" value="1"/>
</dbReference>
<dbReference type="GO" id="GO:0005886">
    <property type="term" value="C:plasma membrane"/>
    <property type="evidence" value="ECO:0007669"/>
    <property type="project" value="TreeGrafter"/>
</dbReference>
<dbReference type="EMBL" id="JANIIK010000117">
    <property type="protein sequence ID" value="KAJ3586285.1"/>
    <property type="molecule type" value="Genomic_DNA"/>
</dbReference>
<dbReference type="AlphaFoldDB" id="A0A9Q0I5N8"/>
<keyword evidence="1" id="KW-0677">Repeat</keyword>
<evidence type="ECO:0000313" key="5">
    <source>
        <dbReference type="Proteomes" id="UP001148018"/>
    </source>
</evidence>
<dbReference type="GO" id="GO:0098632">
    <property type="term" value="F:cell-cell adhesion mediator activity"/>
    <property type="evidence" value="ECO:0007669"/>
    <property type="project" value="TreeGrafter"/>
</dbReference>
<feature type="domain" description="Fibronectin type-III" evidence="3">
    <location>
        <begin position="219"/>
        <end position="320"/>
    </location>
</feature>
<proteinExistence type="predicted"/>
<comment type="caution">
    <text evidence="4">The sequence shown here is derived from an EMBL/GenBank/DDBJ whole genome shotgun (WGS) entry which is preliminary data.</text>
</comment>
<protein>
    <recommendedName>
        <fullName evidence="3">Fibronectin type-III domain-containing protein</fullName>
    </recommendedName>
</protein>
<keyword evidence="5" id="KW-1185">Reference proteome</keyword>
<dbReference type="InterPro" id="IPR003961">
    <property type="entry name" value="FN3_dom"/>
</dbReference>
<evidence type="ECO:0000256" key="1">
    <source>
        <dbReference type="ARBA" id="ARBA00022737"/>
    </source>
</evidence>
<dbReference type="PANTHER" id="PTHR44170">
    <property type="entry name" value="PROTEIN SIDEKICK"/>
    <property type="match status" value="1"/>
</dbReference>
<reference evidence="4" key="1">
    <citation type="submission" date="2022-07" db="EMBL/GenBank/DDBJ databases">
        <title>Chromosome-level genome of Muraenolepis orangiensis.</title>
        <authorList>
            <person name="Kim J."/>
        </authorList>
    </citation>
    <scope>NUCLEOTIDE SEQUENCE</scope>
    <source>
        <strain evidence="4">KU_S4_2022</strain>
        <tissue evidence="4">Muscle</tissue>
    </source>
</reference>
<dbReference type="GO" id="GO:0030424">
    <property type="term" value="C:axon"/>
    <property type="evidence" value="ECO:0007669"/>
    <property type="project" value="TreeGrafter"/>
</dbReference>
<evidence type="ECO:0000259" key="3">
    <source>
        <dbReference type="PROSITE" id="PS50853"/>
    </source>
</evidence>
<dbReference type="Gene3D" id="2.60.40.10">
    <property type="entry name" value="Immunoglobulins"/>
    <property type="match status" value="3"/>
</dbReference>
<feature type="non-terminal residue" evidence="4">
    <location>
        <position position="360"/>
    </location>
</feature>
<dbReference type="GO" id="GO:0007420">
    <property type="term" value="P:brain development"/>
    <property type="evidence" value="ECO:0007669"/>
    <property type="project" value="TreeGrafter"/>
</dbReference>
<dbReference type="CDD" id="cd00063">
    <property type="entry name" value="FN3"/>
    <property type="match status" value="3"/>
</dbReference>
<name>A0A9Q0I5N8_9TELE</name>
<dbReference type="FunFam" id="2.60.40.10:FF:000028">
    <property type="entry name" value="Neuronal cell adhesion molecule"/>
    <property type="match status" value="1"/>
</dbReference>
<dbReference type="PROSITE" id="PS50853">
    <property type="entry name" value="FN3"/>
    <property type="match status" value="2"/>
</dbReference>
<dbReference type="PRINTS" id="PR00014">
    <property type="entry name" value="FNTYPEIII"/>
</dbReference>
<dbReference type="InterPro" id="IPR013783">
    <property type="entry name" value="Ig-like_fold"/>
</dbReference>
<organism evidence="4 5">
    <name type="scientific">Muraenolepis orangiensis</name>
    <name type="common">Patagonian moray cod</name>
    <dbReference type="NCBI Taxonomy" id="630683"/>
    <lineage>
        <taxon>Eukaryota</taxon>
        <taxon>Metazoa</taxon>
        <taxon>Chordata</taxon>
        <taxon>Craniata</taxon>
        <taxon>Vertebrata</taxon>
        <taxon>Euteleostomi</taxon>
        <taxon>Actinopterygii</taxon>
        <taxon>Neopterygii</taxon>
        <taxon>Teleostei</taxon>
        <taxon>Neoteleostei</taxon>
        <taxon>Acanthomorphata</taxon>
        <taxon>Zeiogadaria</taxon>
        <taxon>Gadariae</taxon>
        <taxon>Gadiformes</taxon>
        <taxon>Muraenolepidoidei</taxon>
        <taxon>Muraenolepididae</taxon>
        <taxon>Muraenolepis</taxon>
    </lineage>
</organism>
<dbReference type="OrthoDB" id="6244967at2759"/>
<feature type="domain" description="Fibronectin type-III" evidence="3">
    <location>
        <begin position="24"/>
        <end position="117"/>
    </location>
</feature>
<gene>
    <name evidence="4" type="ORF">NHX12_012685</name>
</gene>
<dbReference type="Pfam" id="PF00041">
    <property type="entry name" value="fn3"/>
    <property type="match status" value="3"/>
</dbReference>
<accession>A0A9Q0I5N8</accession>
<evidence type="ECO:0000313" key="4">
    <source>
        <dbReference type="EMBL" id="KAJ3586285.1"/>
    </source>
</evidence>
<evidence type="ECO:0000256" key="2">
    <source>
        <dbReference type="ARBA" id="ARBA00023157"/>
    </source>
</evidence>
<dbReference type="SUPFAM" id="SSF49265">
    <property type="entry name" value="Fibronectin type III"/>
    <property type="match status" value="2"/>
</dbReference>
<dbReference type="PANTHER" id="PTHR44170:SF45">
    <property type="entry name" value="NEURAL CELL ADHESION MOLECULE L1-LIKE PROTEIN ISOFORM X1"/>
    <property type="match status" value="1"/>
</dbReference>
<sequence length="360" mass="39830">ETPLPPPPSTFQAVVTEVGAPDKNPENIRIQGHVPQQMDISWEPLLPVEQNGPGLEYKVSYRRLGLDEDWTEQMVKRHLLVVKDTPTFVPYEIRVQSKNSQGWGPEPRVVTGYSGEDVPTAAPRDVGVEVLNASLLRVSWTPVPQDTVRGHLGGYTVHWVRRKSLLHLDGGPPPPEARHSMAFAGNRSHGALPGLAPYSEYTLTVNVFNRKGNGPPIPAPVPILTASNAQLDSISLVWGPPLESNGVLHGYLLKYQLVNESTMEVDQPLLEVNISGADTTQWRLEGLEEGALYRFLLSACTRTGCGPPLAQEGSTPTQSRELMGEDWEAVHRGEQVWRLCECGCVREWLRVEPVTVWGER</sequence>
<dbReference type="InterPro" id="IPR036116">
    <property type="entry name" value="FN3_sf"/>
</dbReference>
<dbReference type="SMART" id="SM00060">
    <property type="entry name" value="FN3"/>
    <property type="match status" value="3"/>
</dbReference>
<dbReference type="GO" id="GO:0007411">
    <property type="term" value="P:axon guidance"/>
    <property type="evidence" value="ECO:0007669"/>
    <property type="project" value="TreeGrafter"/>
</dbReference>